<dbReference type="PANTHER" id="PTHR36836">
    <property type="entry name" value="COLANIC ACID BIOSYNTHESIS PROTEIN WCAK"/>
    <property type="match status" value="1"/>
</dbReference>
<dbReference type="Proteomes" id="UP000762110">
    <property type="component" value="Unassembled WGS sequence"/>
</dbReference>
<evidence type="ECO:0000313" key="3">
    <source>
        <dbReference type="Proteomes" id="UP000762110"/>
    </source>
</evidence>
<feature type="domain" description="Polysaccharide pyruvyl transferase" evidence="1">
    <location>
        <begin position="21"/>
        <end position="347"/>
    </location>
</feature>
<evidence type="ECO:0000259" key="1">
    <source>
        <dbReference type="Pfam" id="PF04230"/>
    </source>
</evidence>
<dbReference type="RefSeq" id="WP_173273070.1">
    <property type="nucleotide sequence ID" value="NZ_JABMKV010000003.1"/>
</dbReference>
<sequence>MSTDEFRKIVIFGSYNKQSVGDKAILISIIDLLFKNSIEKIYVEVICFDVEAIKEELKVFSWFASVNVVPFQEKSSSNSVRQSPSRGKSKWKKIIPLGILQTLNSLKFYFKYKPNFDTKADLLIIGGGNLLMDLFPSWLIMPFLITRKFKCPYVIAGVGAFPIKTNLGNFLIKQLLKKSSFNFVRDQNTYDLIKNKYKIDCHLHPDFAFSYPNNLKQTDEMVEDIVAVNVAPVFGEHWPYRNIVKYNNFINIISESLHAEILSKNATSKILFFDSNYPTDRLGAIDVINHLMAKGIDKSRLIYEDKLISSYGLIQMFLKVKYCIVTRLHAGILGLDANLPVLGIAYQPKVKDVFDLVGLGGNVIDIEDIDSLPNLLRDYSRNRDKYILNDEVKLNLERKNQEVIEKILKIIN</sequence>
<gene>
    <name evidence="2" type="ORF">HQN85_13415</name>
</gene>
<dbReference type="EMBL" id="JABMKV010000003">
    <property type="protein sequence ID" value="NQX32734.1"/>
    <property type="molecule type" value="Genomic_DNA"/>
</dbReference>
<reference evidence="2 3" key="1">
    <citation type="submission" date="2020-05" db="EMBL/GenBank/DDBJ databases">
        <title>Description of Pedobacter foliorum sp. nov.</title>
        <authorList>
            <person name="Qi S."/>
            <person name="Carlier A."/>
            <person name="Cnockaert M."/>
            <person name="Vandamme P."/>
        </authorList>
    </citation>
    <scope>NUCLEOTIDE SEQUENCE [LARGE SCALE GENOMIC DNA]</scope>
    <source>
        <strain evidence="2 3">LMG 31300</strain>
    </source>
</reference>
<dbReference type="InterPro" id="IPR007345">
    <property type="entry name" value="Polysacch_pyruvyl_Trfase"/>
</dbReference>
<keyword evidence="2" id="KW-0808">Transferase</keyword>
<dbReference type="GO" id="GO:0016740">
    <property type="term" value="F:transferase activity"/>
    <property type="evidence" value="ECO:0007669"/>
    <property type="project" value="UniProtKB-KW"/>
</dbReference>
<dbReference type="PANTHER" id="PTHR36836:SF1">
    <property type="entry name" value="COLANIC ACID BIOSYNTHESIS PROTEIN WCAK"/>
    <property type="match status" value="1"/>
</dbReference>
<name>A0ABX2DI03_9SPHI</name>
<proteinExistence type="predicted"/>
<protein>
    <submittedName>
        <fullName evidence="2">Polysaccharide pyruvyl transferase family protein</fullName>
    </submittedName>
</protein>
<comment type="caution">
    <text evidence="2">The sequence shown here is derived from an EMBL/GenBank/DDBJ whole genome shotgun (WGS) entry which is preliminary data.</text>
</comment>
<keyword evidence="3" id="KW-1185">Reference proteome</keyword>
<organism evidence="2 3">
    <name type="scientific">Pedobacter boryungensis</name>
    <dbReference type="NCBI Taxonomy" id="869962"/>
    <lineage>
        <taxon>Bacteria</taxon>
        <taxon>Pseudomonadati</taxon>
        <taxon>Bacteroidota</taxon>
        <taxon>Sphingobacteriia</taxon>
        <taxon>Sphingobacteriales</taxon>
        <taxon>Sphingobacteriaceae</taxon>
        <taxon>Pedobacter</taxon>
    </lineage>
</organism>
<accession>A0ABX2DI03</accession>
<evidence type="ECO:0000313" key="2">
    <source>
        <dbReference type="EMBL" id="NQX32734.1"/>
    </source>
</evidence>
<dbReference type="Pfam" id="PF04230">
    <property type="entry name" value="PS_pyruv_trans"/>
    <property type="match status" value="1"/>
</dbReference>